<dbReference type="InParanoid" id="B7PTC9"/>
<reference evidence="2 4" key="1">
    <citation type="submission" date="2008-03" db="EMBL/GenBank/DDBJ databases">
        <title>Annotation of Ixodes scapularis.</title>
        <authorList>
            <consortium name="Ixodes scapularis Genome Project Consortium"/>
            <person name="Caler E."/>
            <person name="Hannick L.I."/>
            <person name="Bidwell S."/>
            <person name="Joardar V."/>
            <person name="Thiagarajan M."/>
            <person name="Amedeo P."/>
            <person name="Galinsky K.J."/>
            <person name="Schobel S."/>
            <person name="Inman J."/>
            <person name="Hostetler J."/>
            <person name="Miller J."/>
            <person name="Hammond M."/>
            <person name="Megy K."/>
            <person name="Lawson D."/>
            <person name="Kodira C."/>
            <person name="Sutton G."/>
            <person name="Meyer J."/>
            <person name="Hill C.A."/>
            <person name="Birren B."/>
            <person name="Nene V."/>
            <person name="Collins F."/>
            <person name="Alarcon-Chaidez F."/>
            <person name="Wikel S."/>
            <person name="Strausberg R."/>
        </authorList>
    </citation>
    <scope>NUCLEOTIDE SEQUENCE [LARGE SCALE GENOMIC DNA]</scope>
    <source>
        <strain evidence="4">Wikel</strain>
        <strain evidence="2">Wikel colony</strain>
    </source>
</reference>
<dbReference type="VEuPathDB" id="VectorBase:ISCW019724"/>
<feature type="compositionally biased region" description="Pro residues" evidence="1">
    <location>
        <begin position="389"/>
        <end position="398"/>
    </location>
</feature>
<dbReference type="EMBL" id="ABJB010997975">
    <property type="status" value="NOT_ANNOTATED_CDS"/>
    <property type="molecule type" value="Genomic_DNA"/>
</dbReference>
<feature type="compositionally biased region" description="Polar residues" evidence="1">
    <location>
        <begin position="146"/>
        <end position="166"/>
    </location>
</feature>
<dbReference type="VEuPathDB" id="VectorBase:ISCP_029182"/>
<evidence type="ECO:0000256" key="1">
    <source>
        <dbReference type="SAM" id="MobiDB-lite"/>
    </source>
</evidence>
<feature type="non-terminal residue" evidence="2">
    <location>
        <position position="440"/>
    </location>
</feature>
<organism>
    <name type="scientific">Ixodes scapularis</name>
    <name type="common">Black-legged tick</name>
    <name type="synonym">Deer tick</name>
    <dbReference type="NCBI Taxonomy" id="6945"/>
    <lineage>
        <taxon>Eukaryota</taxon>
        <taxon>Metazoa</taxon>
        <taxon>Ecdysozoa</taxon>
        <taxon>Arthropoda</taxon>
        <taxon>Chelicerata</taxon>
        <taxon>Arachnida</taxon>
        <taxon>Acari</taxon>
        <taxon>Parasitiformes</taxon>
        <taxon>Ixodida</taxon>
        <taxon>Ixodoidea</taxon>
        <taxon>Ixodidae</taxon>
        <taxon>Ixodinae</taxon>
        <taxon>Ixodes</taxon>
    </lineage>
</organism>
<feature type="non-terminal residue" evidence="2">
    <location>
        <position position="1"/>
    </location>
</feature>
<feature type="region of interest" description="Disordered" evidence="1">
    <location>
        <begin position="371"/>
        <end position="440"/>
    </location>
</feature>
<evidence type="ECO:0000313" key="2">
    <source>
        <dbReference type="EMBL" id="EEC09851.1"/>
    </source>
</evidence>
<name>B7PTC9_IXOSC</name>
<reference evidence="3" key="2">
    <citation type="submission" date="2020-05" db="UniProtKB">
        <authorList>
            <consortium name="EnsemblMetazoa"/>
        </authorList>
    </citation>
    <scope>IDENTIFICATION</scope>
    <source>
        <strain evidence="3">wikel</strain>
    </source>
</reference>
<dbReference type="HOGENOM" id="CLU_623456_0_0_1"/>
<proteinExistence type="predicted"/>
<dbReference type="Proteomes" id="UP000001555">
    <property type="component" value="Unassembled WGS sequence"/>
</dbReference>
<feature type="compositionally biased region" description="Polar residues" evidence="1">
    <location>
        <begin position="102"/>
        <end position="122"/>
    </location>
</feature>
<evidence type="ECO:0000313" key="4">
    <source>
        <dbReference type="Proteomes" id="UP000001555"/>
    </source>
</evidence>
<feature type="compositionally biased region" description="Polar residues" evidence="1">
    <location>
        <begin position="371"/>
        <end position="384"/>
    </location>
</feature>
<dbReference type="EMBL" id="ABJB010728957">
    <property type="status" value="NOT_ANNOTATED_CDS"/>
    <property type="molecule type" value="Genomic_DNA"/>
</dbReference>
<dbReference type="AlphaFoldDB" id="B7PTC9"/>
<sequence length="440" mass="46087">HAARLIRSGGVGDFPSLDAIEQKGWEIRMTLTFDTAPDSSRGGGTKRVTICEKPSKNPAAVATATSDAISQKPGVQTTPSASTSPVSDVQPRNSPGDVSRVSVGTTASPTKGSEQTEGIRQTPSPPKSGGSATASSPSYTPFYLNRPSSLMSRTRSPFLSYLSRNASPTKTSSTPSPPSPARSPGLMGSCREATQLTPRTTDVQECPEQSSPTATTPHTSPRGSPQTSPQTTPPAVPPPPPPLTYSSKVLERGSARLPSVTNEPNSVFTQSSTSSRVGARVTLDPEGKVIYSSNSLGRRRDGQPVNFGSRKIPCPSAPSANKYATLPPMVSPPIGSTWVSGLPPPPFGYPVTSSPQHASPPNFVQHPAQTRVPQQFNGRTTPVQRYTPPSDPYIPCPGSPARGYPSMPPYFAPPVASWDSGRTTPTQKNPAPNGPCDTGA</sequence>
<dbReference type="EMBL" id="ABJB010609227">
    <property type="status" value="NOT_ANNOTATED_CDS"/>
    <property type="molecule type" value="Genomic_DNA"/>
</dbReference>
<dbReference type="EMBL" id="ABJB010924310">
    <property type="status" value="NOT_ANNOTATED_CDS"/>
    <property type="molecule type" value="Genomic_DNA"/>
</dbReference>
<gene>
    <name evidence="2" type="ORF">IscW_ISCW019724</name>
</gene>
<dbReference type="EMBL" id="ABJB010593448">
    <property type="status" value="NOT_ANNOTATED_CDS"/>
    <property type="molecule type" value="Genomic_DNA"/>
</dbReference>
<dbReference type="PaxDb" id="6945-B7PTC9"/>
<feature type="compositionally biased region" description="Pro residues" evidence="1">
    <location>
        <begin position="231"/>
        <end position="243"/>
    </location>
</feature>
<feature type="compositionally biased region" description="Polar residues" evidence="1">
    <location>
        <begin position="63"/>
        <end position="93"/>
    </location>
</feature>
<feature type="compositionally biased region" description="Polar residues" evidence="1">
    <location>
        <begin position="420"/>
        <end position="430"/>
    </location>
</feature>
<dbReference type="EMBL" id="DS785058">
    <property type="protein sequence ID" value="EEC09851.1"/>
    <property type="molecule type" value="Genomic_DNA"/>
</dbReference>
<feature type="compositionally biased region" description="Polar residues" evidence="1">
    <location>
        <begin position="130"/>
        <end position="139"/>
    </location>
</feature>
<feature type="compositionally biased region" description="Low complexity" evidence="1">
    <location>
        <begin position="210"/>
        <end position="230"/>
    </location>
</feature>
<dbReference type="VEuPathDB" id="VectorBase:ISCI019724"/>
<accession>B7PTC9</accession>
<dbReference type="EMBL" id="ABJB010226928">
    <property type="status" value="NOT_ANNOTATED_CDS"/>
    <property type="molecule type" value="Genomic_DNA"/>
</dbReference>
<feature type="region of interest" description="Disordered" evidence="1">
    <location>
        <begin position="292"/>
        <end position="319"/>
    </location>
</feature>
<evidence type="ECO:0000313" key="3">
    <source>
        <dbReference type="EnsemblMetazoa" id="ISCW019724-PA"/>
    </source>
</evidence>
<dbReference type="OrthoDB" id="1060785at2759"/>
<keyword evidence="4" id="KW-1185">Reference proteome</keyword>
<dbReference type="EnsemblMetazoa" id="ISCW019724-RA">
    <property type="protein sequence ID" value="ISCW019724-PA"/>
    <property type="gene ID" value="ISCW019724"/>
</dbReference>
<protein>
    <submittedName>
        <fullName evidence="2 3">Uncharacterized protein</fullName>
    </submittedName>
</protein>
<feature type="region of interest" description="Disordered" evidence="1">
    <location>
        <begin position="34"/>
        <end position="280"/>
    </location>
</feature>
<feature type="compositionally biased region" description="Polar residues" evidence="1">
    <location>
        <begin position="192"/>
        <end position="209"/>
    </location>
</feature>
<feature type="compositionally biased region" description="Polar residues" evidence="1">
    <location>
        <begin position="259"/>
        <end position="276"/>
    </location>
</feature>